<evidence type="ECO:0000313" key="7">
    <source>
        <dbReference type="EMBL" id="MPN62392.1"/>
    </source>
</evidence>
<name>A0A645JGQ2_9ZZZZ</name>
<proteinExistence type="inferred from homology"/>
<sequence length="113" mass="11980">MIVMRLLCILFIALSYIFATMNISFIVNLMSFSWGVVAGSFIGPFVWGIYSTKITKAGAWAGLLSGIVVVGGAMLYYCSSIGFADAKTLAPQMGVAAMLVSVISVPIVSKLTK</sequence>
<comment type="similarity">
    <text evidence="2">Belongs to the sodium:solute symporter (SSF) (TC 2.A.21) family.</text>
</comment>
<dbReference type="AlphaFoldDB" id="A0A645JGQ2"/>
<evidence type="ECO:0000256" key="6">
    <source>
        <dbReference type="SAM" id="Phobius"/>
    </source>
</evidence>
<comment type="caution">
    <text evidence="7">The sequence shown here is derived from an EMBL/GenBank/DDBJ whole genome shotgun (WGS) entry which is preliminary data.</text>
</comment>
<keyword evidence="3 6" id="KW-0812">Transmembrane</keyword>
<accession>A0A645JGQ2</accession>
<gene>
    <name evidence="7" type="ORF">SDC9_210139</name>
</gene>
<feature type="transmembrane region" description="Helical" evidence="6">
    <location>
        <begin position="89"/>
        <end position="108"/>
    </location>
</feature>
<protein>
    <submittedName>
        <fullName evidence="7">Uncharacterized protein</fullName>
    </submittedName>
</protein>
<keyword evidence="4 6" id="KW-1133">Transmembrane helix</keyword>
<feature type="transmembrane region" description="Helical" evidence="6">
    <location>
        <begin position="57"/>
        <end position="77"/>
    </location>
</feature>
<comment type="subcellular location">
    <subcellularLocation>
        <location evidence="1">Membrane</location>
        <topology evidence="1">Multi-pass membrane protein</topology>
    </subcellularLocation>
</comment>
<evidence type="ECO:0000256" key="5">
    <source>
        <dbReference type="ARBA" id="ARBA00023136"/>
    </source>
</evidence>
<organism evidence="7">
    <name type="scientific">bioreactor metagenome</name>
    <dbReference type="NCBI Taxonomy" id="1076179"/>
    <lineage>
        <taxon>unclassified sequences</taxon>
        <taxon>metagenomes</taxon>
        <taxon>ecological metagenomes</taxon>
    </lineage>
</organism>
<evidence type="ECO:0000256" key="1">
    <source>
        <dbReference type="ARBA" id="ARBA00004141"/>
    </source>
</evidence>
<reference evidence="7" key="1">
    <citation type="submission" date="2019-08" db="EMBL/GenBank/DDBJ databases">
        <authorList>
            <person name="Kucharzyk K."/>
            <person name="Murdoch R.W."/>
            <person name="Higgins S."/>
            <person name="Loffler F."/>
        </authorList>
    </citation>
    <scope>NUCLEOTIDE SEQUENCE</scope>
</reference>
<dbReference type="GO" id="GO:0022857">
    <property type="term" value="F:transmembrane transporter activity"/>
    <property type="evidence" value="ECO:0007669"/>
    <property type="project" value="InterPro"/>
</dbReference>
<keyword evidence="5 6" id="KW-0472">Membrane</keyword>
<dbReference type="Gene3D" id="1.20.1730.10">
    <property type="entry name" value="Sodium/glucose cotransporter"/>
    <property type="match status" value="1"/>
</dbReference>
<evidence type="ECO:0000256" key="2">
    <source>
        <dbReference type="ARBA" id="ARBA00006434"/>
    </source>
</evidence>
<feature type="transmembrane region" description="Helical" evidence="6">
    <location>
        <begin position="29"/>
        <end position="50"/>
    </location>
</feature>
<evidence type="ECO:0000256" key="4">
    <source>
        <dbReference type="ARBA" id="ARBA00022989"/>
    </source>
</evidence>
<evidence type="ECO:0000256" key="3">
    <source>
        <dbReference type="ARBA" id="ARBA00022692"/>
    </source>
</evidence>
<dbReference type="EMBL" id="VSSQ01140324">
    <property type="protein sequence ID" value="MPN62392.1"/>
    <property type="molecule type" value="Genomic_DNA"/>
</dbReference>
<dbReference type="PROSITE" id="PS50283">
    <property type="entry name" value="NA_SOLUT_SYMP_3"/>
    <property type="match status" value="1"/>
</dbReference>
<dbReference type="InterPro" id="IPR038377">
    <property type="entry name" value="Na/Glc_symporter_sf"/>
</dbReference>
<dbReference type="InterPro" id="IPR001734">
    <property type="entry name" value="Na/solute_symporter"/>
</dbReference>
<dbReference type="GO" id="GO:0016020">
    <property type="term" value="C:membrane"/>
    <property type="evidence" value="ECO:0007669"/>
    <property type="project" value="UniProtKB-SubCell"/>
</dbReference>